<dbReference type="GO" id="GO:0020037">
    <property type="term" value="F:heme binding"/>
    <property type="evidence" value="ECO:0007669"/>
    <property type="project" value="InterPro"/>
</dbReference>
<dbReference type="GO" id="GO:0009055">
    <property type="term" value="F:electron transfer activity"/>
    <property type="evidence" value="ECO:0007669"/>
    <property type="project" value="InterPro"/>
</dbReference>
<feature type="domain" description="Cytochrome c" evidence="6">
    <location>
        <begin position="92"/>
        <end position="199"/>
    </location>
</feature>
<gene>
    <name evidence="7" type="ORF">BLTE_06790</name>
</gene>
<keyword evidence="2 4" id="KW-0479">Metal-binding</keyword>
<evidence type="ECO:0000259" key="6">
    <source>
        <dbReference type="PROSITE" id="PS51007"/>
    </source>
</evidence>
<dbReference type="InterPro" id="IPR036909">
    <property type="entry name" value="Cyt_c-like_dom_sf"/>
</dbReference>
<evidence type="ECO:0000256" key="5">
    <source>
        <dbReference type="SAM" id="SignalP"/>
    </source>
</evidence>
<name>A0A348FXG1_9HYPH</name>
<dbReference type="InterPro" id="IPR009056">
    <property type="entry name" value="Cyt_c-like_dom"/>
</dbReference>
<accession>A0A348FXG1</accession>
<keyword evidence="8" id="KW-1185">Reference proteome</keyword>
<evidence type="ECO:0000256" key="2">
    <source>
        <dbReference type="ARBA" id="ARBA00022723"/>
    </source>
</evidence>
<evidence type="ECO:0000313" key="7">
    <source>
        <dbReference type="EMBL" id="BBF91994.1"/>
    </source>
</evidence>
<dbReference type="Gene3D" id="1.10.760.10">
    <property type="entry name" value="Cytochrome c-like domain"/>
    <property type="match status" value="1"/>
</dbReference>
<keyword evidence="1 4" id="KW-0349">Heme</keyword>
<dbReference type="InterPro" id="IPR016823">
    <property type="entry name" value="Thiosulf_SoxX_II"/>
</dbReference>
<reference evidence="7 8" key="1">
    <citation type="submission" date="2018-08" db="EMBL/GenBank/DDBJ databases">
        <title>Complete genome sequencing of Blastochloris tepida GI.</title>
        <authorList>
            <person name="Tsukatani Y."/>
            <person name="Mori H."/>
        </authorList>
    </citation>
    <scope>NUCLEOTIDE SEQUENCE [LARGE SCALE GENOMIC DNA]</scope>
    <source>
        <strain evidence="7 8">GI</strain>
    </source>
</reference>
<dbReference type="EMBL" id="AP018907">
    <property type="protein sequence ID" value="BBF91994.1"/>
    <property type="molecule type" value="Genomic_DNA"/>
</dbReference>
<dbReference type="NCBIfam" id="TIGR04485">
    <property type="entry name" value="thiosulf_SoxX"/>
    <property type="match status" value="1"/>
</dbReference>
<dbReference type="InterPro" id="IPR030999">
    <property type="entry name" value="Thiosulf_SoxX"/>
</dbReference>
<evidence type="ECO:0000256" key="3">
    <source>
        <dbReference type="ARBA" id="ARBA00023004"/>
    </source>
</evidence>
<dbReference type="OrthoDB" id="9808312at2"/>
<feature type="signal peptide" evidence="5">
    <location>
        <begin position="1"/>
        <end position="22"/>
    </location>
</feature>
<dbReference type="Pfam" id="PF00034">
    <property type="entry name" value="Cytochrom_C"/>
    <property type="match status" value="1"/>
</dbReference>
<dbReference type="GO" id="GO:0046872">
    <property type="term" value="F:metal ion binding"/>
    <property type="evidence" value="ECO:0007669"/>
    <property type="project" value="UniProtKB-KW"/>
</dbReference>
<evidence type="ECO:0000256" key="4">
    <source>
        <dbReference type="PROSITE-ProRule" id="PRU00433"/>
    </source>
</evidence>
<dbReference type="PROSITE" id="PS51007">
    <property type="entry name" value="CYTC"/>
    <property type="match status" value="1"/>
</dbReference>
<proteinExistence type="predicted"/>
<dbReference type="AlphaFoldDB" id="A0A348FXG1"/>
<organism evidence="7 8">
    <name type="scientific">Blastochloris tepida</name>
    <dbReference type="NCBI Taxonomy" id="2233851"/>
    <lineage>
        <taxon>Bacteria</taxon>
        <taxon>Pseudomonadati</taxon>
        <taxon>Pseudomonadota</taxon>
        <taxon>Alphaproteobacteria</taxon>
        <taxon>Hyphomicrobiales</taxon>
        <taxon>Blastochloridaceae</taxon>
        <taxon>Blastochloris</taxon>
    </lineage>
</organism>
<keyword evidence="5" id="KW-0732">Signal</keyword>
<keyword evidence="3 4" id="KW-0408">Iron</keyword>
<evidence type="ECO:0000313" key="8">
    <source>
        <dbReference type="Proteomes" id="UP000266934"/>
    </source>
</evidence>
<sequence>MIRTILAALCAAAFAPVVTAHAADAIDPARVERAVAEAWRNLPPDLQARVEQDETMRLCSQYHNAPPPEVAAAILAREKKNIAYPADGKFLGDWKKGEASALSGFGGRMGDDPKRANGGNCYACHQLAPTEISYGTLGPSLLGYGKLKGTSEAAQKEVFERIYNAQSALACSTMPRFGHNGFLTVQQITDAVAFLLDPDSPVNK</sequence>
<dbReference type="RefSeq" id="WP_126397635.1">
    <property type="nucleotide sequence ID" value="NZ_AP018907.1"/>
</dbReference>
<dbReference type="SUPFAM" id="SSF46626">
    <property type="entry name" value="Cytochrome c"/>
    <property type="match status" value="1"/>
</dbReference>
<feature type="chain" id="PRO_5016781833" evidence="5">
    <location>
        <begin position="23"/>
        <end position="204"/>
    </location>
</feature>
<protein>
    <submittedName>
        <fullName evidence="7">Sulfur oxidation c-type cytochrome SoxX</fullName>
    </submittedName>
</protein>
<dbReference type="Proteomes" id="UP000266934">
    <property type="component" value="Chromosome"/>
</dbReference>
<dbReference type="PIRSF" id="PIRSF024608">
    <property type="entry name" value="UCP024608"/>
    <property type="match status" value="1"/>
</dbReference>
<evidence type="ECO:0000256" key="1">
    <source>
        <dbReference type="ARBA" id="ARBA00022617"/>
    </source>
</evidence>
<dbReference type="KEGG" id="blag:BLTE_06790"/>